<dbReference type="InterPro" id="IPR018950">
    <property type="entry name" value="DiS-bond_isomerase_DsbC/G_N"/>
</dbReference>
<evidence type="ECO:0000259" key="3">
    <source>
        <dbReference type="Pfam" id="PF13098"/>
    </source>
</evidence>
<dbReference type="Pfam" id="PF13098">
    <property type="entry name" value="Thioredoxin_2"/>
    <property type="match status" value="1"/>
</dbReference>
<dbReference type="InterPro" id="IPR051470">
    <property type="entry name" value="Thiol:disulfide_interchange"/>
</dbReference>
<feature type="domain" description="Disulphide bond isomerase DsbC/G N-terminal" evidence="2">
    <location>
        <begin position="35"/>
        <end position="98"/>
    </location>
</feature>
<feature type="chain" id="PRO_5044969348" description="Thiol:disulfide interchange protein" evidence="1">
    <location>
        <begin position="25"/>
        <end position="257"/>
    </location>
</feature>
<accession>A0ABV7NK83</accession>
<keyword evidence="1" id="KW-0676">Redox-active center</keyword>
<organism evidence="4 5">
    <name type="scientific">Sphingobium rhizovicinum</name>
    <dbReference type="NCBI Taxonomy" id="432308"/>
    <lineage>
        <taxon>Bacteria</taxon>
        <taxon>Pseudomonadati</taxon>
        <taxon>Pseudomonadota</taxon>
        <taxon>Alphaproteobacteria</taxon>
        <taxon>Sphingomonadales</taxon>
        <taxon>Sphingomonadaceae</taxon>
        <taxon>Sphingobium</taxon>
    </lineage>
</organism>
<comment type="similarity">
    <text evidence="1">Belongs to the thioredoxin family. DsbC subfamily.</text>
</comment>
<protein>
    <recommendedName>
        <fullName evidence="1">Thiol:disulfide interchange protein</fullName>
    </recommendedName>
</protein>
<evidence type="ECO:0000259" key="2">
    <source>
        <dbReference type="Pfam" id="PF10411"/>
    </source>
</evidence>
<dbReference type="InterPro" id="IPR012336">
    <property type="entry name" value="Thioredoxin-like_fold"/>
</dbReference>
<dbReference type="RefSeq" id="WP_380799324.1">
    <property type="nucleotide sequence ID" value="NZ_JBHRVU010000005.1"/>
</dbReference>
<proteinExistence type="inferred from homology"/>
<dbReference type="Proteomes" id="UP001595681">
    <property type="component" value="Unassembled WGS sequence"/>
</dbReference>
<gene>
    <name evidence="4" type="ORF">ACFOKF_22295</name>
</gene>
<evidence type="ECO:0000313" key="4">
    <source>
        <dbReference type="EMBL" id="MFC3443884.1"/>
    </source>
</evidence>
<comment type="function">
    <text evidence="1">Required for disulfide bond formation in some periplasmic proteins. Acts by transferring its disulfide bond to other proteins and is reduced in the process.</text>
</comment>
<sequence length="257" mass="27314">MKRAKPLFGLILLGSLATGGNAFAQEPSTEALSKAAALAQQQLKQSFTNLSFEDFGPSPIKGPIYQANAGGRMVYYAPESEHILFAAIYDRSGVNVTALAQDAAARKRLAGLDRSNALVIGPRNAPEVIEFTDPDCPYCRALDRFWATKAAEGKPVRRVIFFVSGIHPGAASKAEHILCARDSEATFRAIYGGAAPDKLDACPQGHARLAAHDAAVKAIGLSGTPTLILAGKLISGFQQGEIEAWLQQKQGQTHASK</sequence>
<dbReference type="SUPFAM" id="SSF52833">
    <property type="entry name" value="Thioredoxin-like"/>
    <property type="match status" value="1"/>
</dbReference>
<reference evidence="5" key="1">
    <citation type="journal article" date="2019" name="Int. J. Syst. Evol. Microbiol.">
        <title>The Global Catalogue of Microorganisms (GCM) 10K type strain sequencing project: providing services to taxonomists for standard genome sequencing and annotation.</title>
        <authorList>
            <consortium name="The Broad Institute Genomics Platform"/>
            <consortium name="The Broad Institute Genome Sequencing Center for Infectious Disease"/>
            <person name="Wu L."/>
            <person name="Ma J."/>
        </authorList>
    </citation>
    <scope>NUCLEOTIDE SEQUENCE [LARGE SCALE GENOMIC DNA]</scope>
    <source>
        <strain evidence="5">CCM 7491</strain>
    </source>
</reference>
<dbReference type="InterPro" id="IPR036249">
    <property type="entry name" value="Thioredoxin-like_sf"/>
</dbReference>
<dbReference type="PANTHER" id="PTHR35272:SF3">
    <property type="entry name" value="THIOL:DISULFIDE INTERCHANGE PROTEIN DSBC"/>
    <property type="match status" value="1"/>
</dbReference>
<dbReference type="Gene3D" id="3.40.30.10">
    <property type="entry name" value="Glutaredoxin"/>
    <property type="match status" value="1"/>
</dbReference>
<dbReference type="EMBL" id="JBHRVU010000005">
    <property type="protein sequence ID" value="MFC3443884.1"/>
    <property type="molecule type" value="Genomic_DNA"/>
</dbReference>
<name>A0ABV7NK83_9SPHN</name>
<comment type="subcellular location">
    <subcellularLocation>
        <location evidence="1">Periplasm</location>
    </subcellularLocation>
</comment>
<dbReference type="Pfam" id="PF10411">
    <property type="entry name" value="DsbC_N"/>
    <property type="match status" value="1"/>
</dbReference>
<feature type="domain" description="Thioredoxin-like fold" evidence="3">
    <location>
        <begin position="125"/>
        <end position="232"/>
    </location>
</feature>
<dbReference type="PANTHER" id="PTHR35272">
    <property type="entry name" value="THIOL:DISULFIDE INTERCHANGE PROTEIN DSBC-RELATED"/>
    <property type="match status" value="1"/>
</dbReference>
<keyword evidence="1" id="KW-0732">Signal</keyword>
<evidence type="ECO:0000256" key="1">
    <source>
        <dbReference type="RuleBase" id="RU364038"/>
    </source>
</evidence>
<keyword evidence="5" id="KW-1185">Reference proteome</keyword>
<dbReference type="CDD" id="cd03020">
    <property type="entry name" value="DsbA_DsbC_DsbG"/>
    <property type="match status" value="1"/>
</dbReference>
<evidence type="ECO:0000313" key="5">
    <source>
        <dbReference type="Proteomes" id="UP001595681"/>
    </source>
</evidence>
<dbReference type="InterPro" id="IPR033954">
    <property type="entry name" value="DiS-bond_Isoase_DsbC/G"/>
</dbReference>
<keyword evidence="1" id="KW-0574">Periplasm</keyword>
<feature type="signal peptide" evidence="1">
    <location>
        <begin position="1"/>
        <end position="24"/>
    </location>
</feature>
<comment type="caution">
    <text evidence="4">The sequence shown here is derived from an EMBL/GenBank/DDBJ whole genome shotgun (WGS) entry which is preliminary data.</text>
</comment>